<feature type="compositionally biased region" description="Polar residues" evidence="1">
    <location>
        <begin position="149"/>
        <end position="161"/>
    </location>
</feature>
<feature type="compositionally biased region" description="Basic and acidic residues" evidence="1">
    <location>
        <begin position="162"/>
        <end position="171"/>
    </location>
</feature>
<sequence>MTSLIFLVVTQWLRMWLWILEWSAWLMELWQRYPRRRRRFFHLAAVLLLWQWDMDVVASEVKVLDVLEIPQAVSLPISPSTSSERATWSTTGVRVNAPEAWSANEARAMAGDGSGGGYEKKGALVDALVLPQTSVMEQGDGHRVLGQRRIQQTKSKTWRPQSKNEDVETET</sequence>
<feature type="region of interest" description="Disordered" evidence="1">
    <location>
        <begin position="140"/>
        <end position="171"/>
    </location>
</feature>
<proteinExistence type="predicted"/>
<gene>
    <name evidence="2" type="ORF">SNAT2548_LOCUS6331</name>
</gene>
<evidence type="ECO:0000256" key="1">
    <source>
        <dbReference type="SAM" id="MobiDB-lite"/>
    </source>
</evidence>
<comment type="caution">
    <text evidence="2">The sequence shown here is derived from an EMBL/GenBank/DDBJ whole genome shotgun (WGS) entry which is preliminary data.</text>
</comment>
<protein>
    <submittedName>
        <fullName evidence="2">Uncharacterized protein</fullName>
    </submittedName>
</protein>
<dbReference type="AlphaFoldDB" id="A0A812JAG3"/>
<evidence type="ECO:0000313" key="3">
    <source>
        <dbReference type="Proteomes" id="UP000604046"/>
    </source>
</evidence>
<dbReference type="Proteomes" id="UP000604046">
    <property type="component" value="Unassembled WGS sequence"/>
</dbReference>
<keyword evidence="3" id="KW-1185">Reference proteome</keyword>
<reference evidence="2" key="1">
    <citation type="submission" date="2021-02" db="EMBL/GenBank/DDBJ databases">
        <authorList>
            <person name="Dougan E. K."/>
            <person name="Rhodes N."/>
            <person name="Thang M."/>
            <person name="Chan C."/>
        </authorList>
    </citation>
    <scope>NUCLEOTIDE SEQUENCE</scope>
</reference>
<organism evidence="2 3">
    <name type="scientific">Symbiodinium natans</name>
    <dbReference type="NCBI Taxonomy" id="878477"/>
    <lineage>
        <taxon>Eukaryota</taxon>
        <taxon>Sar</taxon>
        <taxon>Alveolata</taxon>
        <taxon>Dinophyceae</taxon>
        <taxon>Suessiales</taxon>
        <taxon>Symbiodiniaceae</taxon>
        <taxon>Symbiodinium</taxon>
    </lineage>
</organism>
<dbReference type="EMBL" id="CAJNDS010000420">
    <property type="protein sequence ID" value="CAE7204210.1"/>
    <property type="molecule type" value="Genomic_DNA"/>
</dbReference>
<accession>A0A812JAG3</accession>
<name>A0A812JAG3_9DINO</name>
<evidence type="ECO:0000313" key="2">
    <source>
        <dbReference type="EMBL" id="CAE7204210.1"/>
    </source>
</evidence>